<keyword evidence="2" id="KW-1185">Reference proteome</keyword>
<comment type="caution">
    <text evidence="1">The sequence shown here is derived from an EMBL/GenBank/DDBJ whole genome shotgun (WGS) entry which is preliminary data.</text>
</comment>
<protein>
    <submittedName>
        <fullName evidence="1">Uncharacterized protein</fullName>
    </submittedName>
</protein>
<reference evidence="1" key="1">
    <citation type="submission" date="2020-11" db="EMBL/GenBank/DDBJ databases">
        <authorList>
            <consortium name="DOE Joint Genome Institute"/>
            <person name="Ahrendt S."/>
            <person name="Riley R."/>
            <person name="Andreopoulos W."/>
            <person name="Labutti K."/>
            <person name="Pangilinan J."/>
            <person name="Ruiz-Duenas F.J."/>
            <person name="Barrasa J.M."/>
            <person name="Sanchez-Garcia M."/>
            <person name="Camarero S."/>
            <person name="Miyauchi S."/>
            <person name="Serrano A."/>
            <person name="Linde D."/>
            <person name="Babiker R."/>
            <person name="Drula E."/>
            <person name="Ayuso-Fernandez I."/>
            <person name="Pacheco R."/>
            <person name="Padilla G."/>
            <person name="Ferreira P."/>
            <person name="Barriuso J."/>
            <person name="Kellner H."/>
            <person name="Castanera R."/>
            <person name="Alfaro M."/>
            <person name="Ramirez L."/>
            <person name="Pisabarro A.G."/>
            <person name="Kuo A."/>
            <person name="Tritt A."/>
            <person name="Lipzen A."/>
            <person name="He G."/>
            <person name="Yan M."/>
            <person name="Ng V."/>
            <person name="Cullen D."/>
            <person name="Martin F."/>
            <person name="Rosso M.-N."/>
            <person name="Henrissat B."/>
            <person name="Hibbett D."/>
            <person name="Martinez A.T."/>
            <person name="Grigoriev I.V."/>
        </authorList>
    </citation>
    <scope>NUCLEOTIDE SEQUENCE</scope>
    <source>
        <strain evidence="1">MF-IS2</strain>
    </source>
</reference>
<dbReference type="EMBL" id="MU151177">
    <property type="protein sequence ID" value="KAF9447993.1"/>
    <property type="molecule type" value="Genomic_DNA"/>
</dbReference>
<name>A0A9P5XAT8_9AGAR</name>
<gene>
    <name evidence="1" type="ORF">P691DRAFT_75479</name>
</gene>
<sequence length="64" mass="6807">MMITLVGIHYILSDKAVVPSIVLVAIYFYAYSTALMGPSVAQLLQNTSTSLLIASTCPKVEGDS</sequence>
<evidence type="ECO:0000313" key="1">
    <source>
        <dbReference type="EMBL" id="KAF9447993.1"/>
    </source>
</evidence>
<dbReference type="Proteomes" id="UP000807342">
    <property type="component" value="Unassembled WGS sequence"/>
</dbReference>
<dbReference type="AlphaFoldDB" id="A0A9P5XAT8"/>
<evidence type="ECO:0000313" key="2">
    <source>
        <dbReference type="Proteomes" id="UP000807342"/>
    </source>
</evidence>
<proteinExistence type="predicted"/>
<organism evidence="1 2">
    <name type="scientific">Macrolepiota fuliginosa MF-IS2</name>
    <dbReference type="NCBI Taxonomy" id="1400762"/>
    <lineage>
        <taxon>Eukaryota</taxon>
        <taxon>Fungi</taxon>
        <taxon>Dikarya</taxon>
        <taxon>Basidiomycota</taxon>
        <taxon>Agaricomycotina</taxon>
        <taxon>Agaricomycetes</taxon>
        <taxon>Agaricomycetidae</taxon>
        <taxon>Agaricales</taxon>
        <taxon>Agaricineae</taxon>
        <taxon>Agaricaceae</taxon>
        <taxon>Macrolepiota</taxon>
    </lineage>
</organism>
<accession>A0A9P5XAT8</accession>